<organism evidence="2 3">
    <name type="scientific">Rhodococcus opacus (strain B4)</name>
    <dbReference type="NCBI Taxonomy" id="632772"/>
    <lineage>
        <taxon>Bacteria</taxon>
        <taxon>Bacillati</taxon>
        <taxon>Actinomycetota</taxon>
        <taxon>Actinomycetes</taxon>
        <taxon>Mycobacteriales</taxon>
        <taxon>Nocardiaceae</taxon>
        <taxon>Rhodococcus</taxon>
    </lineage>
</organism>
<dbReference type="InterPro" id="IPR009057">
    <property type="entry name" value="Homeodomain-like_sf"/>
</dbReference>
<evidence type="ECO:0000313" key="3">
    <source>
        <dbReference type="Proteomes" id="UP000002212"/>
    </source>
</evidence>
<dbReference type="SUPFAM" id="SSF46689">
    <property type="entry name" value="Homeodomain-like"/>
    <property type="match status" value="1"/>
</dbReference>
<dbReference type="InterPro" id="IPR047640">
    <property type="entry name" value="RpiR-like"/>
</dbReference>
<dbReference type="AlphaFoldDB" id="C1B3M0"/>
<dbReference type="OrthoDB" id="370421at2"/>
<reference evidence="2 3" key="1">
    <citation type="submission" date="2009-03" db="EMBL/GenBank/DDBJ databases">
        <title>Comparison of the complete genome sequences of Rhodococcus erythropolis PR4 and Rhodococcus opacus B4.</title>
        <authorList>
            <person name="Takarada H."/>
            <person name="Sekine M."/>
            <person name="Hosoyama A."/>
            <person name="Yamada R."/>
            <person name="Fujisawa T."/>
            <person name="Omata S."/>
            <person name="Shimizu A."/>
            <person name="Tsukatani N."/>
            <person name="Tanikawa S."/>
            <person name="Fujita N."/>
            <person name="Harayama S."/>
        </authorList>
    </citation>
    <scope>NUCLEOTIDE SEQUENCE [LARGE SCALE GENOMIC DNA]</scope>
    <source>
        <strain evidence="2 3">B4</strain>
    </source>
</reference>
<dbReference type="GO" id="GO:0003700">
    <property type="term" value="F:DNA-binding transcription factor activity"/>
    <property type="evidence" value="ECO:0007669"/>
    <property type="project" value="InterPro"/>
</dbReference>
<dbReference type="PANTHER" id="PTHR30514">
    <property type="entry name" value="GLUCOKINASE"/>
    <property type="match status" value="1"/>
</dbReference>
<dbReference type="InterPro" id="IPR000281">
    <property type="entry name" value="HTH_RpiR"/>
</dbReference>
<dbReference type="PROSITE" id="PS51071">
    <property type="entry name" value="HTH_RPIR"/>
    <property type="match status" value="1"/>
</dbReference>
<proteinExistence type="predicted"/>
<dbReference type="PATRIC" id="fig|632772.20.peg.2583"/>
<accession>C1B3M0</accession>
<dbReference type="Pfam" id="PF01418">
    <property type="entry name" value="HTH_6"/>
    <property type="match status" value="1"/>
</dbReference>
<name>C1B3M0_RHOOB</name>
<feature type="domain" description="HTH rpiR-type" evidence="1">
    <location>
        <begin position="3"/>
        <end position="79"/>
    </location>
</feature>
<dbReference type="Proteomes" id="UP000002212">
    <property type="component" value="Chromosome"/>
</dbReference>
<dbReference type="GO" id="GO:0003677">
    <property type="term" value="F:DNA binding"/>
    <property type="evidence" value="ECO:0007669"/>
    <property type="project" value="InterPro"/>
</dbReference>
<gene>
    <name evidence="2" type="ordered locus">ROP_24710</name>
</gene>
<dbReference type="HOGENOM" id="CLU_1915471_0_0_11"/>
<dbReference type="EMBL" id="AP011115">
    <property type="protein sequence ID" value="BAH50718.1"/>
    <property type="molecule type" value="Genomic_DNA"/>
</dbReference>
<protein>
    <submittedName>
        <fullName evidence="2">Putative RpiR family transcriptional regulator</fullName>
    </submittedName>
</protein>
<dbReference type="KEGG" id="rop:ROP_24710"/>
<dbReference type="GO" id="GO:0097367">
    <property type="term" value="F:carbohydrate derivative binding"/>
    <property type="evidence" value="ECO:0007669"/>
    <property type="project" value="InterPro"/>
</dbReference>
<dbReference type="STRING" id="632772.ROP_24710"/>
<dbReference type="Gene3D" id="1.10.10.10">
    <property type="entry name" value="Winged helix-like DNA-binding domain superfamily/Winged helix DNA-binding domain"/>
    <property type="match status" value="1"/>
</dbReference>
<dbReference type="InterPro" id="IPR036388">
    <property type="entry name" value="WH-like_DNA-bd_sf"/>
</dbReference>
<evidence type="ECO:0000259" key="1">
    <source>
        <dbReference type="PROSITE" id="PS51071"/>
    </source>
</evidence>
<sequence length="132" mass="13932">MSGPASMAIRAAVPSLTQSERRVAEVCLERPRDVAWGSVADLAAQSRASSATVVRACRRLGYAGFRHLRGALLEELGASAREFSPRRQCDPASAADALRSTFADLSEGLRETLDALDPVAVDGGCDCSPEPT</sequence>
<evidence type="ECO:0000313" key="2">
    <source>
        <dbReference type="EMBL" id="BAH50718.1"/>
    </source>
</evidence>